<dbReference type="EMBL" id="CP048914">
    <property type="protein sequence ID" value="QMS84821.1"/>
    <property type="molecule type" value="Genomic_DNA"/>
</dbReference>
<dbReference type="AlphaFoldDB" id="A0A7L7KPV1"/>
<evidence type="ECO:0008006" key="3">
    <source>
        <dbReference type="Google" id="ProtNLM"/>
    </source>
</evidence>
<proteinExistence type="predicted"/>
<reference evidence="1 2" key="1">
    <citation type="submission" date="2020-02" db="EMBL/GenBank/DDBJ databases">
        <authorList>
            <person name="Zheng R.K."/>
            <person name="Sun C.M."/>
        </authorList>
    </citation>
    <scope>NUCLEOTIDE SEQUENCE [LARGE SCALE GENOMIC DNA]</scope>
    <source>
        <strain evidence="2">zrk13</strain>
    </source>
</reference>
<dbReference type="RefSeq" id="WP_258878443.1">
    <property type="nucleotide sequence ID" value="NZ_CP048914.1"/>
</dbReference>
<accession>A0A7L7KPV1</accession>
<dbReference type="KEGG" id="xcl:G4Z02_03320"/>
<gene>
    <name evidence="1" type="ORF">G4Z02_03320</name>
</gene>
<keyword evidence="2" id="KW-1185">Reference proteome</keyword>
<name>A0A7L7KPV1_9MOLU</name>
<organism evidence="1 2">
    <name type="scientific">Candidatus Xianfuyuplasma coldseepsis</name>
    <dbReference type="NCBI Taxonomy" id="2782163"/>
    <lineage>
        <taxon>Bacteria</taxon>
        <taxon>Bacillati</taxon>
        <taxon>Mycoplasmatota</taxon>
        <taxon>Mollicutes</taxon>
        <taxon>Candidatus Izemoplasmatales</taxon>
        <taxon>Candidatus Izemoplasmataceae</taxon>
        <taxon>Candidatus Xianfuyuplasma</taxon>
    </lineage>
</organism>
<protein>
    <recommendedName>
        <fullName evidence="3">UDP-N-acetylglucosamine kinase</fullName>
    </recommendedName>
</protein>
<dbReference type="InterPro" id="IPR027417">
    <property type="entry name" value="P-loop_NTPase"/>
</dbReference>
<dbReference type="SUPFAM" id="SSF52540">
    <property type="entry name" value="P-loop containing nucleoside triphosphate hydrolases"/>
    <property type="match status" value="1"/>
</dbReference>
<sequence>MIYILTGTAKSGKTVISNWIHERYNISVLSTDHIMMMLHYSNEKPALDIDASDRSVSKVMEPYLYGLIKSMIDNDEDVLIEGVHFNPEFSHRLLEDFRNHVQIVYLGYMDVSTQDKVVELFRYKNQLHNPWIFNHLDQPIEEIVEYLIRESHRIYKECQEYDLTYLDICDINTQKEDIIALLMEKSK</sequence>
<dbReference type="Gene3D" id="3.40.50.300">
    <property type="entry name" value="P-loop containing nucleotide triphosphate hydrolases"/>
    <property type="match status" value="1"/>
</dbReference>
<evidence type="ECO:0000313" key="2">
    <source>
        <dbReference type="Proteomes" id="UP000514720"/>
    </source>
</evidence>
<evidence type="ECO:0000313" key="1">
    <source>
        <dbReference type="EMBL" id="QMS84821.1"/>
    </source>
</evidence>
<dbReference type="Proteomes" id="UP000514720">
    <property type="component" value="Chromosome"/>
</dbReference>